<accession>A0A9Q0WUZ0</accession>
<evidence type="ECO:0000313" key="3">
    <source>
        <dbReference type="Proteomes" id="UP001151532"/>
    </source>
</evidence>
<comment type="caution">
    <text evidence="2">The sequence shown here is derived from an EMBL/GenBank/DDBJ whole genome shotgun (WGS) entry which is preliminary data.</text>
</comment>
<gene>
    <name evidence="2" type="ORF">OIU79_017405</name>
</gene>
<feature type="compositionally biased region" description="Basic and acidic residues" evidence="1">
    <location>
        <begin position="84"/>
        <end position="98"/>
    </location>
</feature>
<proteinExistence type="predicted"/>
<reference evidence="2" key="2">
    <citation type="journal article" date="2023" name="Int. J. Mol. Sci.">
        <title>De Novo Assembly and Annotation of 11 Diverse Shrub Willow (Salix) Genomes Reveals Novel Gene Organization in Sex-Linked Regions.</title>
        <authorList>
            <person name="Hyden B."/>
            <person name="Feng K."/>
            <person name="Yates T.B."/>
            <person name="Jawdy S."/>
            <person name="Cereghino C."/>
            <person name="Smart L.B."/>
            <person name="Muchero W."/>
        </authorList>
    </citation>
    <scope>NUCLEOTIDE SEQUENCE</scope>
    <source>
        <tissue evidence="2">Shoot tip</tissue>
    </source>
</reference>
<protein>
    <submittedName>
        <fullName evidence="2">Uncharacterized protein</fullName>
    </submittedName>
</protein>
<evidence type="ECO:0000256" key="1">
    <source>
        <dbReference type="SAM" id="MobiDB-lite"/>
    </source>
</evidence>
<dbReference type="AlphaFoldDB" id="A0A9Q0WUZ0"/>
<dbReference type="EMBL" id="JAPFFK010000002">
    <property type="protein sequence ID" value="KAJ6773956.1"/>
    <property type="molecule type" value="Genomic_DNA"/>
</dbReference>
<dbReference type="Proteomes" id="UP001151532">
    <property type="component" value="Chromosome 5"/>
</dbReference>
<keyword evidence="3" id="KW-1185">Reference proteome</keyword>
<organism evidence="2 3">
    <name type="scientific">Salix purpurea</name>
    <name type="common">Purple osier willow</name>
    <dbReference type="NCBI Taxonomy" id="77065"/>
    <lineage>
        <taxon>Eukaryota</taxon>
        <taxon>Viridiplantae</taxon>
        <taxon>Streptophyta</taxon>
        <taxon>Embryophyta</taxon>
        <taxon>Tracheophyta</taxon>
        <taxon>Spermatophyta</taxon>
        <taxon>Magnoliopsida</taxon>
        <taxon>eudicotyledons</taxon>
        <taxon>Gunneridae</taxon>
        <taxon>Pentapetalae</taxon>
        <taxon>rosids</taxon>
        <taxon>fabids</taxon>
        <taxon>Malpighiales</taxon>
        <taxon>Salicaceae</taxon>
        <taxon>Saliceae</taxon>
        <taxon>Salix</taxon>
    </lineage>
</organism>
<sequence>MSHAASSKLKEISEKKMKEVMVYTRQHTPCDSIRDRDFDEFTMKINKKLQLFTSIFSTKPNYQIRYCISLALNKSNTSPQIWKPRAEKGEYRTRSKKE</sequence>
<reference evidence="2" key="1">
    <citation type="submission" date="2022-11" db="EMBL/GenBank/DDBJ databases">
        <authorList>
            <person name="Hyden B.L."/>
            <person name="Feng K."/>
            <person name="Yates T."/>
            <person name="Jawdy S."/>
            <person name="Smart L.B."/>
            <person name="Muchero W."/>
        </authorList>
    </citation>
    <scope>NUCLEOTIDE SEQUENCE</scope>
    <source>
        <tissue evidence="2">Shoot tip</tissue>
    </source>
</reference>
<feature type="region of interest" description="Disordered" evidence="1">
    <location>
        <begin position="79"/>
        <end position="98"/>
    </location>
</feature>
<evidence type="ECO:0000313" key="2">
    <source>
        <dbReference type="EMBL" id="KAJ6773956.1"/>
    </source>
</evidence>
<name>A0A9Q0WUZ0_SALPP</name>